<evidence type="ECO:0000313" key="1">
    <source>
        <dbReference type="EMBL" id="KKL96731.1"/>
    </source>
</evidence>
<dbReference type="EMBL" id="LAZR01018353">
    <property type="protein sequence ID" value="KKL96731.1"/>
    <property type="molecule type" value="Genomic_DNA"/>
</dbReference>
<proteinExistence type="predicted"/>
<organism evidence="1">
    <name type="scientific">marine sediment metagenome</name>
    <dbReference type="NCBI Taxonomy" id="412755"/>
    <lineage>
        <taxon>unclassified sequences</taxon>
        <taxon>metagenomes</taxon>
        <taxon>ecological metagenomes</taxon>
    </lineage>
</organism>
<reference evidence="1" key="1">
    <citation type="journal article" date="2015" name="Nature">
        <title>Complex archaea that bridge the gap between prokaryotes and eukaryotes.</title>
        <authorList>
            <person name="Spang A."/>
            <person name="Saw J.H."/>
            <person name="Jorgensen S.L."/>
            <person name="Zaremba-Niedzwiedzka K."/>
            <person name="Martijn J."/>
            <person name="Lind A.E."/>
            <person name="van Eijk R."/>
            <person name="Schleper C."/>
            <person name="Guy L."/>
            <person name="Ettema T.J."/>
        </authorList>
    </citation>
    <scope>NUCLEOTIDE SEQUENCE</scope>
</reference>
<gene>
    <name evidence="1" type="ORF">LCGC14_1841580</name>
</gene>
<protein>
    <submittedName>
        <fullName evidence="1">Uncharacterized protein</fullName>
    </submittedName>
</protein>
<comment type="caution">
    <text evidence="1">The sequence shown here is derived from an EMBL/GenBank/DDBJ whole genome shotgun (WGS) entry which is preliminary data.</text>
</comment>
<name>A0A0F9H191_9ZZZZ</name>
<dbReference type="AlphaFoldDB" id="A0A0F9H191"/>
<sequence>MKLEKIKMIFFTILVLIVCVVLATAVKKEPKACTNKAGTLVIEFADPNSYLLNTSLKEKISEAIANFVLSHDYKQSCIYLNAIDYKKLHDEAEGTELGRSFLIGEYGSDMCFWNLAVRIHDGGILIR</sequence>
<accession>A0A0F9H191</accession>